<dbReference type="Proteomes" id="UP000397656">
    <property type="component" value="Plasmid pRK1-1"/>
</dbReference>
<dbReference type="InterPro" id="IPR050628">
    <property type="entry name" value="SNF2_RAD54_helicase_TF"/>
</dbReference>
<dbReference type="GO" id="GO:0016787">
    <property type="term" value="F:hydrolase activity"/>
    <property type="evidence" value="ECO:0007669"/>
    <property type="project" value="UniProtKB-KW"/>
</dbReference>
<accession>A0A643FUD7</accession>
<dbReference type="GO" id="GO:0032259">
    <property type="term" value="P:methylation"/>
    <property type="evidence" value="ECO:0007669"/>
    <property type="project" value="InterPro"/>
</dbReference>
<dbReference type="GO" id="GO:0008168">
    <property type="term" value="F:methyltransferase activity"/>
    <property type="evidence" value="ECO:0007669"/>
    <property type="project" value="InterPro"/>
</dbReference>
<dbReference type="InterPro" id="IPR027417">
    <property type="entry name" value="P-loop_NTPase"/>
</dbReference>
<dbReference type="InterPro" id="IPR014001">
    <property type="entry name" value="Helicase_ATP-bd"/>
</dbReference>
<dbReference type="Gene3D" id="3.40.50.300">
    <property type="entry name" value="P-loop containing nucleotide triphosphate hydrolases"/>
    <property type="match status" value="1"/>
</dbReference>
<name>A0A643FUD7_9BURK</name>
<gene>
    <name evidence="6" type="ORF">F7R26_037250</name>
</gene>
<dbReference type="RefSeq" id="WP_058698253.1">
    <property type="nucleotide sequence ID" value="NZ_CP062805.1"/>
</dbReference>
<dbReference type="GO" id="GO:0006281">
    <property type="term" value="P:DNA repair"/>
    <property type="evidence" value="ECO:0007669"/>
    <property type="project" value="TreeGrafter"/>
</dbReference>
<proteinExistence type="predicted"/>
<sequence length="1034" mass="116572">MTNWYEPLRAIVSLGSQAEKVAHMGELHAARKRHLSQFFTPDVIARLMWGVVADWLPDRKVSILDNSVGSGRLLQFADPVRYSLFGVDVHKPTIEIIQQAIEAAGFDGSFRHAGMEDIHPRRFDIALINPPFSIHLESPHLQPYDCTTWGRFGPRTSALSHEYALAQALDASQVVVALLPTTFVDKFADGSIPHGEPYSDASRRVVGAFDLPANAFREEGAEVRTSIAVFARYRVRGGILRQPVRDLSTPLPKLQLEWDERRYGEPKLAHQLLDDHGPAITRPVTSQKRVRISHDGRRIILGFECGFTEAMVLNHVLERRIVSQEGQRLPSGFCYAGTGRLDLETYLVQADPIAALRELVRLVKRAGGEPEFAPGFLEHLHQRLRRSARQALPLRHAVWTTGVGAVNMLVAVATKTHVVDTTVWGSPIIKAGQAVQFARQADGRYEYEVRGKRYVVSLDEITTRYSVEKSAQAWEIVHEGLQRRYPQQANQLRKRLLALGIDKWLDWQFQQEDLVELLMKPNGAVAAWEQGCGKSRLAAALILLSGVRHGLIVVEARLVPEMRAELGQILPASDVHVIESPEDLSTLGRINLIAYERLRMPVCRKASRRVTYAHRLRRRISLLVADEGERLSNPTSDQSRALWQLSARRRYILTGSPIANYPRDIFGLIAFTGGDGTAAQPYGYRRGYLEANWLATAQHAERGIDRFRSDFVVLEWVTWEFAESLQDGAKREVPKIGNLPRYRQMLAPHVKRRLVCEPDVSRYIQIEPPAVEVVETDWDPAHLSLYLRTADEFAEWYRDVRKDGRPNNLIAILARIRAVHFAANYPQHGVDGVGGLAQLTSKQRAVVKRLVAIAAEGKQAILFAENPGVIDLIASQLKAKGVETVPFHGGIPIAKRVADKDKRFVGGNATGLLCTKASGRAGYNLPNADYVLFYDRSWTWRIEYQAMRRALRWNRKGQLKVVYFHLPGSVDCYQDQMVAHKRDAMEAGLDWATPELEDEAFLHMDTLLDHFVEDLAKLHGRKVRDQRELLKEAA</sequence>
<dbReference type="SMART" id="SM00490">
    <property type="entry name" value="HELICc"/>
    <property type="match status" value="1"/>
</dbReference>
<dbReference type="EMBL" id="CP062805">
    <property type="protein sequence ID" value="QOT81665.1"/>
    <property type="molecule type" value="Genomic_DNA"/>
</dbReference>
<organism evidence="6 7">
    <name type="scientific">Cupriavidus basilensis</name>
    <dbReference type="NCBI Taxonomy" id="68895"/>
    <lineage>
        <taxon>Bacteria</taxon>
        <taxon>Pseudomonadati</taxon>
        <taxon>Pseudomonadota</taxon>
        <taxon>Betaproteobacteria</taxon>
        <taxon>Burkholderiales</taxon>
        <taxon>Burkholderiaceae</taxon>
        <taxon>Cupriavidus</taxon>
    </lineage>
</organism>
<evidence type="ECO:0000259" key="5">
    <source>
        <dbReference type="PROSITE" id="PS51194"/>
    </source>
</evidence>
<evidence type="ECO:0000259" key="4">
    <source>
        <dbReference type="PROSITE" id="PS51192"/>
    </source>
</evidence>
<dbReference type="CDD" id="cd18793">
    <property type="entry name" value="SF2_C_SNF"/>
    <property type="match status" value="1"/>
</dbReference>
<evidence type="ECO:0000313" key="6">
    <source>
        <dbReference type="EMBL" id="QOT81665.1"/>
    </source>
</evidence>
<dbReference type="InterPro" id="IPR038718">
    <property type="entry name" value="SNF2-like_sf"/>
</dbReference>
<keyword evidence="6" id="KW-0347">Helicase</keyword>
<evidence type="ECO:0000256" key="1">
    <source>
        <dbReference type="ARBA" id="ARBA00022741"/>
    </source>
</evidence>
<dbReference type="SUPFAM" id="SSF53335">
    <property type="entry name" value="S-adenosyl-L-methionine-dependent methyltransferases"/>
    <property type="match status" value="1"/>
</dbReference>
<dbReference type="InterPro" id="IPR049730">
    <property type="entry name" value="SNF2/RAD54-like_C"/>
</dbReference>
<keyword evidence="3" id="KW-0067">ATP-binding</keyword>
<protein>
    <submittedName>
        <fullName evidence="6">Helicase</fullName>
    </submittedName>
</protein>
<dbReference type="PANTHER" id="PTHR45626">
    <property type="entry name" value="TRANSCRIPTION TERMINATION FACTOR 2-RELATED"/>
    <property type="match status" value="1"/>
</dbReference>
<geneLocation type="plasmid" evidence="6 7">
    <name>pRK1-1</name>
</geneLocation>
<dbReference type="Gene3D" id="3.40.50.10810">
    <property type="entry name" value="Tandem AAA-ATPase domain"/>
    <property type="match status" value="1"/>
</dbReference>
<dbReference type="InterPro" id="IPR000330">
    <property type="entry name" value="SNF2_N"/>
</dbReference>
<dbReference type="AlphaFoldDB" id="A0A643FUD7"/>
<dbReference type="GO" id="GO:0005524">
    <property type="term" value="F:ATP binding"/>
    <property type="evidence" value="ECO:0007669"/>
    <property type="project" value="UniProtKB-KW"/>
</dbReference>
<dbReference type="CDD" id="cd02440">
    <property type="entry name" value="AdoMet_MTases"/>
    <property type="match status" value="1"/>
</dbReference>
<evidence type="ECO:0000256" key="3">
    <source>
        <dbReference type="ARBA" id="ARBA00022840"/>
    </source>
</evidence>
<reference evidence="6 7" key="1">
    <citation type="submission" date="2020-10" db="EMBL/GenBank/DDBJ databases">
        <title>Complete genome sequence of Cupriavidus basilensis CCUG 49340T.</title>
        <authorList>
            <person name="Salva-Serra F."/>
            <person name="Donoso R.A."/>
            <person name="Cho K.H."/>
            <person name="Yoo J.A."/>
            <person name="Lee K."/>
            <person name="Yoon S.-H."/>
            <person name="Perez-Pantoja D."/>
            <person name="Moore E.R.B."/>
        </authorList>
    </citation>
    <scope>NUCLEOTIDE SEQUENCE [LARGE SCALE GENOMIC DNA]</scope>
    <source>
        <strain evidence="7">CCUG 49340</strain>
        <plasmid evidence="6 7">pRK1-1</plasmid>
    </source>
</reference>
<dbReference type="PROSITE" id="PS00092">
    <property type="entry name" value="N6_MTASE"/>
    <property type="match status" value="1"/>
</dbReference>
<dbReference type="Pfam" id="PF00176">
    <property type="entry name" value="SNF2-rel_dom"/>
    <property type="match status" value="1"/>
</dbReference>
<keyword evidence="2" id="KW-0378">Hydrolase</keyword>
<dbReference type="InterPro" id="IPR001650">
    <property type="entry name" value="Helicase_C-like"/>
</dbReference>
<feature type="domain" description="Helicase C-terminal" evidence="5">
    <location>
        <begin position="845"/>
        <end position="1008"/>
    </location>
</feature>
<dbReference type="GeneID" id="98406622"/>
<dbReference type="PROSITE" id="PS51194">
    <property type="entry name" value="HELICASE_CTER"/>
    <property type="match status" value="1"/>
</dbReference>
<dbReference type="GO" id="GO:0003676">
    <property type="term" value="F:nucleic acid binding"/>
    <property type="evidence" value="ECO:0007669"/>
    <property type="project" value="InterPro"/>
</dbReference>
<feature type="domain" description="Helicase ATP-binding" evidence="4">
    <location>
        <begin position="515"/>
        <end position="675"/>
    </location>
</feature>
<dbReference type="GO" id="GO:0008094">
    <property type="term" value="F:ATP-dependent activity, acting on DNA"/>
    <property type="evidence" value="ECO:0007669"/>
    <property type="project" value="TreeGrafter"/>
</dbReference>
<keyword evidence="6" id="KW-0614">Plasmid</keyword>
<evidence type="ECO:0000256" key="2">
    <source>
        <dbReference type="ARBA" id="ARBA00022801"/>
    </source>
</evidence>
<dbReference type="Pfam" id="PF00271">
    <property type="entry name" value="Helicase_C"/>
    <property type="match status" value="1"/>
</dbReference>
<dbReference type="InterPro" id="IPR002052">
    <property type="entry name" value="DNA_methylase_N6_adenine_CS"/>
</dbReference>
<dbReference type="SUPFAM" id="SSF52540">
    <property type="entry name" value="P-loop containing nucleoside triphosphate hydrolases"/>
    <property type="match status" value="2"/>
</dbReference>
<dbReference type="Gene3D" id="3.40.50.150">
    <property type="entry name" value="Vaccinia Virus protein VP39"/>
    <property type="match status" value="1"/>
</dbReference>
<keyword evidence="1" id="KW-0547">Nucleotide-binding</keyword>
<evidence type="ECO:0000313" key="7">
    <source>
        <dbReference type="Proteomes" id="UP000397656"/>
    </source>
</evidence>
<dbReference type="InterPro" id="IPR029063">
    <property type="entry name" value="SAM-dependent_MTases_sf"/>
</dbReference>
<dbReference type="PROSITE" id="PS51192">
    <property type="entry name" value="HELICASE_ATP_BIND_1"/>
    <property type="match status" value="1"/>
</dbReference>
<dbReference type="GO" id="GO:0004386">
    <property type="term" value="F:helicase activity"/>
    <property type="evidence" value="ECO:0007669"/>
    <property type="project" value="UniProtKB-KW"/>
</dbReference>
<dbReference type="PRINTS" id="PR00507">
    <property type="entry name" value="N12N6MTFRASE"/>
</dbReference>